<dbReference type="AlphaFoldDB" id="A0A3M4M2T0"/>
<dbReference type="Gene3D" id="3.40.47.10">
    <property type="match status" value="1"/>
</dbReference>
<dbReference type="InterPro" id="IPR016039">
    <property type="entry name" value="Thiolase-like"/>
</dbReference>
<dbReference type="InterPro" id="IPR013747">
    <property type="entry name" value="ACP_syn_III_C"/>
</dbReference>
<feature type="domain" description="Beta-ketoacyl-[acyl-carrier-protein] synthase III C-terminal" evidence="3">
    <location>
        <begin position="255"/>
        <end position="343"/>
    </location>
</feature>
<dbReference type="OrthoDB" id="9815506at2"/>
<protein>
    <submittedName>
        <fullName evidence="5">3-oxoacyl-ACP synthase</fullName>
    </submittedName>
</protein>
<dbReference type="EMBL" id="RBRE01000035">
    <property type="protein sequence ID" value="RMQ47604.1"/>
    <property type="molecule type" value="Genomic_DNA"/>
</dbReference>
<evidence type="ECO:0000259" key="4">
    <source>
        <dbReference type="Pfam" id="PF08545"/>
    </source>
</evidence>
<dbReference type="Pfam" id="PF08541">
    <property type="entry name" value="ACP_syn_III_C"/>
    <property type="match status" value="1"/>
</dbReference>
<dbReference type="GO" id="GO:0044550">
    <property type="term" value="P:secondary metabolite biosynthetic process"/>
    <property type="evidence" value="ECO:0007669"/>
    <property type="project" value="TreeGrafter"/>
</dbReference>
<evidence type="ECO:0000256" key="1">
    <source>
        <dbReference type="ARBA" id="ARBA00022679"/>
    </source>
</evidence>
<proteinExistence type="predicted"/>
<name>A0A3M4M2T0_PSECI</name>
<evidence type="ECO:0000256" key="2">
    <source>
        <dbReference type="ARBA" id="ARBA00023315"/>
    </source>
</evidence>
<dbReference type="GO" id="GO:0004315">
    <property type="term" value="F:3-oxoacyl-[acyl-carrier-protein] synthase activity"/>
    <property type="evidence" value="ECO:0007669"/>
    <property type="project" value="InterPro"/>
</dbReference>
<organism evidence="5 6">
    <name type="scientific">Pseudomonas cichorii</name>
    <dbReference type="NCBI Taxonomy" id="36746"/>
    <lineage>
        <taxon>Bacteria</taxon>
        <taxon>Pseudomonadati</taxon>
        <taxon>Pseudomonadota</taxon>
        <taxon>Gammaproteobacteria</taxon>
        <taxon>Pseudomonadales</taxon>
        <taxon>Pseudomonadaceae</taxon>
        <taxon>Pseudomonas</taxon>
    </lineage>
</organism>
<dbReference type="SUPFAM" id="SSF53901">
    <property type="entry name" value="Thiolase-like"/>
    <property type="match status" value="1"/>
</dbReference>
<dbReference type="CDD" id="cd00830">
    <property type="entry name" value="KAS_III"/>
    <property type="match status" value="1"/>
</dbReference>
<keyword evidence="2" id="KW-0012">Acyltransferase</keyword>
<sequence>MQTSPLLSLPSRPVSILGSGHALPERVVTSAELDVELGLQTGSVARISGVLQRHVASRSETAASLGALAARQALHAAGVELEQIDLIACASGTMDQGLPCNAALLQRELGAGQSGIAAMDINASCLGFIAALDTLSWPLIAGRYRRILLVCSDIASCGLDWQQVEVSGIFGDGAAAVVLGVSDCTSKTAPKILASSLKTFAEGAHLCQIPAGGSRFHPRRIDIPFEPLTSFSMQGKEVYRLAVRHLPTLKDELLVQAGLTQDQIDWVIPHQASQQALQHAARRLGFAEGQVIDIFACHGNQVAASLPTALDIAIRDQRIQRGQTLMLIGTGAGLSLGGMVLEY</sequence>
<reference evidence="5 6" key="1">
    <citation type="submission" date="2018-08" db="EMBL/GenBank/DDBJ databases">
        <title>Recombination of ecologically and evolutionarily significant loci maintains genetic cohesion in the Pseudomonas syringae species complex.</title>
        <authorList>
            <person name="Dillon M."/>
            <person name="Thakur S."/>
            <person name="Almeida R.N.D."/>
            <person name="Weir B.S."/>
            <person name="Guttman D.S."/>
        </authorList>
    </citation>
    <scope>NUCLEOTIDE SEQUENCE [LARGE SCALE GENOMIC DNA]</scope>
    <source>
        <strain evidence="5 6">ICMP 3353</strain>
    </source>
</reference>
<dbReference type="PANTHER" id="PTHR34069">
    <property type="entry name" value="3-OXOACYL-[ACYL-CARRIER-PROTEIN] SYNTHASE 3"/>
    <property type="match status" value="1"/>
</dbReference>
<comment type="caution">
    <text evidence="5">The sequence shown here is derived from an EMBL/GenBank/DDBJ whole genome shotgun (WGS) entry which is preliminary data.</text>
</comment>
<dbReference type="Pfam" id="PF08545">
    <property type="entry name" value="ACP_syn_III"/>
    <property type="match status" value="1"/>
</dbReference>
<keyword evidence="1" id="KW-0808">Transferase</keyword>
<dbReference type="PANTHER" id="PTHR34069:SF2">
    <property type="entry name" value="BETA-KETOACYL-[ACYL-CARRIER-PROTEIN] SYNTHASE III"/>
    <property type="match status" value="1"/>
</dbReference>
<evidence type="ECO:0000259" key="3">
    <source>
        <dbReference type="Pfam" id="PF08541"/>
    </source>
</evidence>
<dbReference type="RefSeq" id="WP_122315252.1">
    <property type="nucleotide sequence ID" value="NZ_RBRE01000035.1"/>
</dbReference>
<dbReference type="InterPro" id="IPR013751">
    <property type="entry name" value="ACP_syn_III_N"/>
</dbReference>
<feature type="domain" description="Beta-ketoacyl-[acyl-carrier-protein] synthase III N-terminal" evidence="4">
    <location>
        <begin position="119"/>
        <end position="198"/>
    </location>
</feature>
<accession>A0A3M4M2T0</accession>
<dbReference type="GO" id="GO:0006633">
    <property type="term" value="P:fatty acid biosynthetic process"/>
    <property type="evidence" value="ECO:0007669"/>
    <property type="project" value="InterPro"/>
</dbReference>
<dbReference type="Proteomes" id="UP000277236">
    <property type="component" value="Unassembled WGS sequence"/>
</dbReference>
<evidence type="ECO:0000313" key="6">
    <source>
        <dbReference type="Proteomes" id="UP000277236"/>
    </source>
</evidence>
<evidence type="ECO:0000313" key="5">
    <source>
        <dbReference type="EMBL" id="RMQ47604.1"/>
    </source>
</evidence>
<gene>
    <name evidence="5" type="ORF">ALQ04_100702</name>
</gene>